<feature type="domain" description="PKD" evidence="2">
    <location>
        <begin position="579"/>
        <end position="633"/>
    </location>
</feature>
<dbReference type="AlphaFoldDB" id="A0A2K8UBI9"/>
<accession>A0A2K8UBI9</accession>
<dbReference type="SUPFAM" id="SSF49299">
    <property type="entry name" value="PKD domain"/>
    <property type="match status" value="1"/>
</dbReference>
<dbReference type="RefSeq" id="WP_100920652.1">
    <property type="nucleotide sequence ID" value="NZ_CP020370.1"/>
</dbReference>
<organism evidence="3 4">
    <name type="scientific">Candidatus Thiodictyon syntrophicum</name>
    <dbReference type="NCBI Taxonomy" id="1166950"/>
    <lineage>
        <taxon>Bacteria</taxon>
        <taxon>Pseudomonadati</taxon>
        <taxon>Pseudomonadota</taxon>
        <taxon>Gammaproteobacteria</taxon>
        <taxon>Chromatiales</taxon>
        <taxon>Chromatiaceae</taxon>
        <taxon>Thiodictyon</taxon>
    </lineage>
</organism>
<evidence type="ECO:0000313" key="4">
    <source>
        <dbReference type="Proteomes" id="UP000232638"/>
    </source>
</evidence>
<dbReference type="SMART" id="SM00710">
    <property type="entry name" value="PbH1"/>
    <property type="match status" value="4"/>
</dbReference>
<dbReference type="SMART" id="SM00089">
    <property type="entry name" value="PKD"/>
    <property type="match status" value="1"/>
</dbReference>
<protein>
    <recommendedName>
        <fullName evidence="2">PKD domain-containing protein</fullName>
    </recommendedName>
</protein>
<keyword evidence="1" id="KW-0732">Signal</keyword>
<dbReference type="EMBL" id="CP020370">
    <property type="protein sequence ID" value="AUB82948.1"/>
    <property type="molecule type" value="Genomic_DNA"/>
</dbReference>
<dbReference type="SUPFAM" id="SSF51126">
    <property type="entry name" value="Pectin lyase-like"/>
    <property type="match status" value="1"/>
</dbReference>
<reference evidence="3 4" key="1">
    <citation type="submission" date="2017-03" db="EMBL/GenBank/DDBJ databases">
        <title>Complete genome sequence of Candidatus 'Thiodictyon syntrophicum' sp. nov. strain Cad16T, a photolithoautotroph purple sulfur bacterium isolated from an alpine meromictic lake.</title>
        <authorList>
            <person name="Luedin S.M."/>
            <person name="Pothier J.F."/>
            <person name="Danza F."/>
            <person name="Storelli N."/>
            <person name="Wittwer M."/>
            <person name="Tonolla M."/>
        </authorList>
    </citation>
    <scope>NUCLEOTIDE SEQUENCE [LARGE SCALE GENOMIC DNA]</scope>
    <source>
        <strain evidence="3 4">Cad16T</strain>
    </source>
</reference>
<sequence>MCLRRPLAAIAAFTIALLSIPIAAPAADWHVSPTGNDTGDGSAANPWRTIARAAAAALQPGDQVLIAPGTYAEAIALTRSGAPIVPVTTGVAVAGTDSIRFPVGTDLSGIDLAGHPGEYRLYVYRSWRANNGVFVILATGSDAAGPWVRVAGAAFNDESGTAGDTRYLSAAVGRPIVLRNASPDPANHRVLLDASTKPAIYTMIYIGRYLDDDDALPVDWNIIDGIDATGSHQGGGVHIQDSSFNVVMNGRFYDLQGAGILIAGNQGEPSRYNLIWNNTLYNTPSEGIYVGAGGHGPAANHDYYTHVIGNDISTQGSSANAIMENAIDLKEYNFGDVVAGNVIHDYALISQSNGALDIRDGKRDVLVYHNRFRNIGKANTGTNSLIHLYADSDDIYIFDNVLVDTTGVGAGIYAFNVDGGGSSGVLIAHNSVSGLTRGILLEQYGGITDVRFVNNVFDFGSGGIVEWGTAGRFTFSHNLYAANPGAYASEPQRLIANPQWLAPTAGDLRLTATSPAVDSGLDLPAVAIDLASAPRPSGSAWDRGAYEFQGGPVPPPSAGFNATPTAGPAPLLVQFSDLSSAAATWSWTFGDGDSSTLAAPTHVYTTPGVYSVTLTVGNGSGSDSLTRTGLIQVAPPAARQTVFATGFETGLAGWYRQGKVTWYAGDPKHATHAMRFTGNNVWVERGLSTAGYRDLVLSVYLGAKSFENWEYLVLYWTDGQTWYEPVTIDNHHPASDGQLHLIEVTLPAAAANNPAFSIAFGMWDTDTSDFAYIDDVLLTGVPISP</sequence>
<dbReference type="InterPro" id="IPR059226">
    <property type="entry name" value="Choice_anch_Q_dom"/>
</dbReference>
<dbReference type="PROSITE" id="PS50093">
    <property type="entry name" value="PKD"/>
    <property type="match status" value="1"/>
</dbReference>
<dbReference type="InterPro" id="IPR035986">
    <property type="entry name" value="PKD_dom_sf"/>
</dbReference>
<feature type="signal peptide" evidence="1">
    <location>
        <begin position="1"/>
        <end position="26"/>
    </location>
</feature>
<dbReference type="InterPro" id="IPR000601">
    <property type="entry name" value="PKD_dom"/>
</dbReference>
<dbReference type="InterPro" id="IPR013783">
    <property type="entry name" value="Ig-like_fold"/>
</dbReference>
<gene>
    <name evidence="3" type="ORF">THSYN_19695</name>
</gene>
<dbReference type="InterPro" id="IPR022409">
    <property type="entry name" value="PKD/Chitinase_dom"/>
</dbReference>
<proteinExistence type="predicted"/>
<dbReference type="InterPro" id="IPR012334">
    <property type="entry name" value="Pectin_lyas_fold"/>
</dbReference>
<name>A0A2K8UBI9_9GAMM</name>
<dbReference type="Gene3D" id="2.60.120.260">
    <property type="entry name" value="Galactose-binding domain-like"/>
    <property type="match status" value="1"/>
</dbReference>
<dbReference type="Pfam" id="PF07602">
    <property type="entry name" value="DUF1565"/>
    <property type="match status" value="1"/>
</dbReference>
<evidence type="ECO:0000313" key="3">
    <source>
        <dbReference type="EMBL" id="AUB82948.1"/>
    </source>
</evidence>
<keyword evidence="4" id="KW-1185">Reference proteome</keyword>
<dbReference type="Gene3D" id="2.60.40.10">
    <property type="entry name" value="Immunoglobulins"/>
    <property type="match status" value="1"/>
</dbReference>
<dbReference type="Proteomes" id="UP000232638">
    <property type="component" value="Chromosome"/>
</dbReference>
<dbReference type="NCBIfam" id="NF041518">
    <property type="entry name" value="choice_anch_Q"/>
    <property type="match status" value="1"/>
</dbReference>
<feature type="chain" id="PRO_5014688016" description="PKD domain-containing protein" evidence="1">
    <location>
        <begin position="27"/>
        <end position="785"/>
    </location>
</feature>
<evidence type="ECO:0000256" key="1">
    <source>
        <dbReference type="SAM" id="SignalP"/>
    </source>
</evidence>
<evidence type="ECO:0000259" key="2">
    <source>
        <dbReference type="PROSITE" id="PS50093"/>
    </source>
</evidence>
<dbReference type="InterPro" id="IPR011050">
    <property type="entry name" value="Pectin_lyase_fold/virulence"/>
</dbReference>
<dbReference type="InterPro" id="IPR011459">
    <property type="entry name" value="DUF1565"/>
</dbReference>
<dbReference type="Gene3D" id="2.160.20.10">
    <property type="entry name" value="Single-stranded right-handed beta-helix, Pectin lyase-like"/>
    <property type="match status" value="2"/>
</dbReference>
<dbReference type="CDD" id="cd00146">
    <property type="entry name" value="PKD"/>
    <property type="match status" value="1"/>
</dbReference>
<dbReference type="InterPro" id="IPR006626">
    <property type="entry name" value="PbH1"/>
</dbReference>
<dbReference type="FunFam" id="2.60.40.10:FF:000270">
    <property type="entry name" value="Cell surface protein"/>
    <property type="match status" value="1"/>
</dbReference>
<dbReference type="OrthoDB" id="6396696at2"/>
<dbReference type="KEGG" id="tsy:THSYN_19695"/>
<dbReference type="Pfam" id="PF18911">
    <property type="entry name" value="PKD_4"/>
    <property type="match status" value="1"/>
</dbReference>